<accession>A0A0B1SVB4</accession>
<proteinExistence type="predicted"/>
<dbReference type="EMBL" id="KN557687">
    <property type="protein sequence ID" value="KHJ87472.1"/>
    <property type="molecule type" value="Genomic_DNA"/>
</dbReference>
<keyword evidence="1" id="KW-1133">Transmembrane helix</keyword>
<keyword evidence="3" id="KW-1185">Reference proteome</keyword>
<evidence type="ECO:0000313" key="2">
    <source>
        <dbReference type="EMBL" id="KHJ87472.1"/>
    </source>
</evidence>
<feature type="transmembrane region" description="Helical" evidence="1">
    <location>
        <begin position="33"/>
        <end position="62"/>
    </location>
</feature>
<evidence type="ECO:0000313" key="3">
    <source>
        <dbReference type="Proteomes" id="UP000053660"/>
    </source>
</evidence>
<dbReference type="Proteomes" id="UP000053660">
    <property type="component" value="Unassembled WGS sequence"/>
</dbReference>
<keyword evidence="1" id="KW-0812">Transmembrane</keyword>
<evidence type="ECO:0000256" key="1">
    <source>
        <dbReference type="SAM" id="Phobius"/>
    </source>
</evidence>
<sequence>MYARFPVIRLLTAALVSFFELLFFLYWEYGKYIGLSLFWISVINKYTGLLYFDLLILPYIFFE</sequence>
<dbReference type="AlphaFoldDB" id="A0A0B1SVB4"/>
<protein>
    <submittedName>
        <fullName evidence="2">Uncharacterized protein</fullName>
    </submittedName>
</protein>
<reference evidence="2 3" key="1">
    <citation type="submission" date="2014-03" db="EMBL/GenBank/DDBJ databases">
        <title>Draft genome of the hookworm Oesophagostomum dentatum.</title>
        <authorList>
            <person name="Mitreva M."/>
        </authorList>
    </citation>
    <scope>NUCLEOTIDE SEQUENCE [LARGE SCALE GENOMIC DNA]</scope>
    <source>
        <strain evidence="2 3">OD-Hann</strain>
    </source>
</reference>
<gene>
    <name evidence="2" type="ORF">OESDEN_12755</name>
</gene>
<feature type="transmembrane region" description="Helical" evidence="1">
    <location>
        <begin position="7"/>
        <end position="27"/>
    </location>
</feature>
<organism evidence="2 3">
    <name type="scientific">Oesophagostomum dentatum</name>
    <name type="common">Nodular worm</name>
    <dbReference type="NCBI Taxonomy" id="61180"/>
    <lineage>
        <taxon>Eukaryota</taxon>
        <taxon>Metazoa</taxon>
        <taxon>Ecdysozoa</taxon>
        <taxon>Nematoda</taxon>
        <taxon>Chromadorea</taxon>
        <taxon>Rhabditida</taxon>
        <taxon>Rhabditina</taxon>
        <taxon>Rhabditomorpha</taxon>
        <taxon>Strongyloidea</taxon>
        <taxon>Strongylidae</taxon>
        <taxon>Oesophagostomum</taxon>
    </lineage>
</organism>
<name>A0A0B1SVB4_OESDE</name>
<keyword evidence="1" id="KW-0472">Membrane</keyword>